<accession>A0A147F1J3</accession>
<dbReference type="InterPro" id="IPR013216">
    <property type="entry name" value="Methyltransf_11"/>
</dbReference>
<keyword evidence="2" id="KW-0808">Transferase</keyword>
<dbReference type="Gene3D" id="3.40.50.150">
    <property type="entry name" value="Vaccinia Virus protein VP39"/>
    <property type="match status" value="1"/>
</dbReference>
<dbReference type="GO" id="GO:0032259">
    <property type="term" value="P:methylation"/>
    <property type="evidence" value="ECO:0007669"/>
    <property type="project" value="UniProtKB-KW"/>
</dbReference>
<dbReference type="PANTHER" id="PTHR43591:SF24">
    <property type="entry name" value="2-METHOXY-6-POLYPRENYL-1,4-BENZOQUINOL METHYLASE, MITOCHONDRIAL"/>
    <property type="match status" value="1"/>
</dbReference>
<sequence>MTPRPRDTAVAYAHGHHESVLRSHAARTVADSAAYLVSSLFAGARILDVGAGPGTITVDLADRVFPGRVVGVDAAADVVEVARAAAGDRTDVSFRVGDAYALDVPDASFDIVHAHQTLQHLARPVDALREFRRVAGPEGLVAARDVDYGGVIWHPRIPALDEWLEIYHSVHRGVSGEPDAGRRLKAWAREAGFTRIEASASVWVFDTDDKRAWWGGMWADRVLASAFAGHARRLGLADDALLQRISDAWREWAADPDGWFLMPHGEMLARA</sequence>
<keyword evidence="2" id="KW-0489">Methyltransferase</keyword>
<gene>
    <name evidence="2" type="ORF">NS220_01065</name>
</gene>
<dbReference type="Pfam" id="PF08241">
    <property type="entry name" value="Methyltransf_11"/>
    <property type="match status" value="1"/>
</dbReference>
<protein>
    <submittedName>
        <fullName evidence="2">Methyltransferase type 11</fullName>
    </submittedName>
</protein>
<evidence type="ECO:0000259" key="1">
    <source>
        <dbReference type="Pfam" id="PF08241"/>
    </source>
</evidence>
<proteinExistence type="predicted"/>
<comment type="caution">
    <text evidence="2">The sequence shown here is derived from an EMBL/GenBank/DDBJ whole genome shotgun (WGS) entry which is preliminary data.</text>
</comment>
<dbReference type="Proteomes" id="UP000075025">
    <property type="component" value="Unassembled WGS sequence"/>
</dbReference>
<feature type="domain" description="Methyltransferase type 11" evidence="1">
    <location>
        <begin position="47"/>
        <end position="142"/>
    </location>
</feature>
<dbReference type="AlphaFoldDB" id="A0A147F1J3"/>
<dbReference type="GO" id="GO:0008757">
    <property type="term" value="F:S-adenosylmethionine-dependent methyltransferase activity"/>
    <property type="evidence" value="ECO:0007669"/>
    <property type="project" value="InterPro"/>
</dbReference>
<dbReference type="InterPro" id="IPR029063">
    <property type="entry name" value="SAM-dependent_MTases_sf"/>
</dbReference>
<organism evidence="2 3">
    <name type="scientific">Microbacterium testaceum</name>
    <name type="common">Aureobacterium testaceum</name>
    <name type="synonym">Brevibacterium testaceum</name>
    <dbReference type="NCBI Taxonomy" id="2033"/>
    <lineage>
        <taxon>Bacteria</taxon>
        <taxon>Bacillati</taxon>
        <taxon>Actinomycetota</taxon>
        <taxon>Actinomycetes</taxon>
        <taxon>Micrococcales</taxon>
        <taxon>Microbacteriaceae</taxon>
        <taxon>Microbacterium</taxon>
    </lineage>
</organism>
<evidence type="ECO:0000313" key="3">
    <source>
        <dbReference type="Proteomes" id="UP000075025"/>
    </source>
</evidence>
<dbReference type="EMBL" id="LDRT01000005">
    <property type="protein sequence ID" value="KTR96724.1"/>
    <property type="molecule type" value="Genomic_DNA"/>
</dbReference>
<name>A0A147F1J3_MICTE</name>
<evidence type="ECO:0000313" key="2">
    <source>
        <dbReference type="EMBL" id="KTR96724.1"/>
    </source>
</evidence>
<dbReference type="SUPFAM" id="SSF53335">
    <property type="entry name" value="S-adenosyl-L-methionine-dependent methyltransferases"/>
    <property type="match status" value="1"/>
</dbReference>
<dbReference type="PANTHER" id="PTHR43591">
    <property type="entry name" value="METHYLTRANSFERASE"/>
    <property type="match status" value="1"/>
</dbReference>
<reference evidence="2 3" key="1">
    <citation type="journal article" date="2016" name="Front. Microbiol.">
        <title>Genomic Resource of Rice Seed Associated Bacteria.</title>
        <authorList>
            <person name="Midha S."/>
            <person name="Bansal K."/>
            <person name="Sharma S."/>
            <person name="Kumar N."/>
            <person name="Patil P.P."/>
            <person name="Chaudhry V."/>
            <person name="Patil P.B."/>
        </authorList>
    </citation>
    <scope>NUCLEOTIDE SEQUENCE [LARGE SCALE GENOMIC DNA]</scope>
    <source>
        <strain evidence="2 3">NS220</strain>
    </source>
</reference>
<dbReference type="CDD" id="cd02440">
    <property type="entry name" value="AdoMet_MTases"/>
    <property type="match status" value="1"/>
</dbReference>
<dbReference type="PATRIC" id="fig|2033.6.peg.2781"/>